<keyword evidence="3" id="KW-0813">Transport</keyword>
<dbReference type="GO" id="GO:0048219">
    <property type="term" value="P:inter-Golgi cisterna vesicle-mediated transport"/>
    <property type="evidence" value="ECO:0007669"/>
    <property type="project" value="TreeGrafter"/>
</dbReference>
<feature type="compositionally biased region" description="Polar residues" evidence="9">
    <location>
        <begin position="69"/>
        <end position="83"/>
    </location>
</feature>
<evidence type="ECO:0000313" key="11">
    <source>
        <dbReference type="EMBL" id="OAJ42454.1"/>
    </source>
</evidence>
<dbReference type="GO" id="GO:0006906">
    <property type="term" value="P:vesicle fusion"/>
    <property type="evidence" value="ECO:0007669"/>
    <property type="project" value="TreeGrafter"/>
</dbReference>
<dbReference type="GO" id="GO:0015031">
    <property type="term" value="P:protein transport"/>
    <property type="evidence" value="ECO:0007669"/>
    <property type="project" value="UniProtKB-KW"/>
</dbReference>
<reference evidence="11 12" key="1">
    <citation type="submission" date="2006-10" db="EMBL/GenBank/DDBJ databases">
        <title>The Genome Sequence of Batrachochytrium dendrobatidis JEL423.</title>
        <authorList>
            <consortium name="The Broad Institute Genome Sequencing Platform"/>
            <person name="Birren B."/>
            <person name="Lander E."/>
            <person name="Galagan J."/>
            <person name="Cuomo C."/>
            <person name="Devon K."/>
            <person name="Jaffe D."/>
            <person name="Butler J."/>
            <person name="Alvarez P."/>
            <person name="Gnerre S."/>
            <person name="Grabherr M."/>
            <person name="Kleber M."/>
            <person name="Mauceli E."/>
            <person name="Brockman W."/>
            <person name="Young S."/>
            <person name="LaButti K."/>
            <person name="Sykes S."/>
            <person name="DeCaprio D."/>
            <person name="Crawford M."/>
            <person name="Koehrsen M."/>
            <person name="Engels R."/>
            <person name="Montgomery P."/>
            <person name="Pearson M."/>
            <person name="Howarth C."/>
            <person name="Larson L."/>
            <person name="White J."/>
            <person name="O'Leary S."/>
            <person name="Kodira C."/>
            <person name="Zeng Q."/>
            <person name="Yandava C."/>
            <person name="Alvarado L."/>
            <person name="Longcore J."/>
            <person name="James T."/>
        </authorList>
    </citation>
    <scope>NUCLEOTIDE SEQUENCE [LARGE SCALE GENOMIC DNA]</scope>
    <source>
        <strain evidence="11 12">JEL423</strain>
    </source>
</reference>
<keyword evidence="8 10" id="KW-0472">Membrane</keyword>
<evidence type="ECO:0000256" key="4">
    <source>
        <dbReference type="ARBA" id="ARBA00022692"/>
    </source>
</evidence>
<evidence type="ECO:0000256" key="7">
    <source>
        <dbReference type="ARBA" id="ARBA00023034"/>
    </source>
</evidence>
<evidence type="ECO:0008006" key="13">
    <source>
        <dbReference type="Google" id="ProtNLM"/>
    </source>
</evidence>
<proteinExistence type="inferred from homology"/>
<sequence>MTTKSNIATTGKVSANTVLPGIYSRSGSIISTPEFTWDSLRKHARQLEYEIDSGLVSFSKVASNPTNSTVMGTHSSLNDSTHGSTSTQPFSSSFSASQSIEQDLDNLLNQLTTTINSMSAYLEGPGSTHPSRASMTHLLHRHRSNQFEYSKEFRKTRTNILAKKEHAELLSSIHNDINPHRSGNSRDYYLSERERLEQTNTMADDIFQNAMDAHDDLGRQRSSLFGSHGRIAGILNRFPQLNNTLSRINSRKFRDTWIMGVVLGVGMCVLLLYALS</sequence>
<evidence type="ECO:0000256" key="6">
    <source>
        <dbReference type="ARBA" id="ARBA00022989"/>
    </source>
</evidence>
<accession>A0A177WS10</accession>
<keyword evidence="7" id="KW-0333">Golgi apparatus</keyword>
<feature type="transmembrane region" description="Helical" evidence="10">
    <location>
        <begin position="256"/>
        <end position="275"/>
    </location>
</feature>
<dbReference type="EMBL" id="DS022307">
    <property type="protein sequence ID" value="OAJ42454.1"/>
    <property type="molecule type" value="Genomic_DNA"/>
</dbReference>
<dbReference type="GO" id="GO:0005797">
    <property type="term" value="C:Golgi medial cisterna"/>
    <property type="evidence" value="ECO:0007669"/>
    <property type="project" value="TreeGrafter"/>
</dbReference>
<reference evidence="11 12" key="2">
    <citation type="submission" date="2016-05" db="EMBL/GenBank/DDBJ databases">
        <title>Lineage-specific infection strategies underlie the spectrum of fungal disease in amphibians.</title>
        <authorList>
            <person name="Cuomo C.A."/>
            <person name="Farrer R.A."/>
            <person name="James T."/>
            <person name="Longcore J."/>
            <person name="Birren B."/>
        </authorList>
    </citation>
    <scope>NUCLEOTIDE SEQUENCE [LARGE SCALE GENOMIC DNA]</scope>
    <source>
        <strain evidence="11 12">JEL423</strain>
    </source>
</reference>
<name>A0A177WS10_BATDL</name>
<dbReference type="VEuPathDB" id="FungiDB:BDEG_25905"/>
<evidence type="ECO:0000256" key="8">
    <source>
        <dbReference type="ARBA" id="ARBA00023136"/>
    </source>
</evidence>
<dbReference type="InterPro" id="IPR023601">
    <property type="entry name" value="Golgi_SNAP_su1"/>
</dbReference>
<dbReference type="eggNOG" id="KOG3208">
    <property type="taxonomic scope" value="Eukaryota"/>
</dbReference>
<protein>
    <recommendedName>
        <fullName evidence="13">Golgi SNAP receptor complex member 1</fullName>
    </recommendedName>
</protein>
<dbReference type="GO" id="GO:0006888">
    <property type="term" value="P:endoplasmic reticulum to Golgi vesicle-mediated transport"/>
    <property type="evidence" value="ECO:0007669"/>
    <property type="project" value="InterPro"/>
</dbReference>
<gene>
    <name evidence="11" type="ORF">BDEG_25905</name>
</gene>
<evidence type="ECO:0000313" key="12">
    <source>
        <dbReference type="Proteomes" id="UP000077115"/>
    </source>
</evidence>
<feature type="compositionally biased region" description="Low complexity" evidence="9">
    <location>
        <begin position="84"/>
        <end position="95"/>
    </location>
</feature>
<evidence type="ECO:0000256" key="5">
    <source>
        <dbReference type="ARBA" id="ARBA00022927"/>
    </source>
</evidence>
<dbReference type="GO" id="GO:0031201">
    <property type="term" value="C:SNARE complex"/>
    <property type="evidence" value="ECO:0007669"/>
    <property type="project" value="TreeGrafter"/>
</dbReference>
<dbReference type="Pfam" id="PF12352">
    <property type="entry name" value="V-SNARE_C"/>
    <property type="match status" value="1"/>
</dbReference>
<dbReference type="GO" id="GO:0005801">
    <property type="term" value="C:cis-Golgi network"/>
    <property type="evidence" value="ECO:0007669"/>
    <property type="project" value="InterPro"/>
</dbReference>
<evidence type="ECO:0000256" key="3">
    <source>
        <dbReference type="ARBA" id="ARBA00022448"/>
    </source>
</evidence>
<dbReference type="PANTHER" id="PTHR21094:SF2">
    <property type="entry name" value="GOLGI SNAP RECEPTOR COMPLEX MEMBER 1"/>
    <property type="match status" value="1"/>
</dbReference>
<evidence type="ECO:0000256" key="10">
    <source>
        <dbReference type="SAM" id="Phobius"/>
    </source>
</evidence>
<keyword evidence="5" id="KW-0653">Protein transport</keyword>
<evidence type="ECO:0000256" key="1">
    <source>
        <dbReference type="ARBA" id="ARBA00004409"/>
    </source>
</evidence>
<dbReference type="AlphaFoldDB" id="A0A177WS10"/>
<organism evidence="11 12">
    <name type="scientific">Batrachochytrium dendrobatidis (strain JEL423)</name>
    <dbReference type="NCBI Taxonomy" id="403673"/>
    <lineage>
        <taxon>Eukaryota</taxon>
        <taxon>Fungi</taxon>
        <taxon>Fungi incertae sedis</taxon>
        <taxon>Chytridiomycota</taxon>
        <taxon>Chytridiomycota incertae sedis</taxon>
        <taxon>Chytridiomycetes</taxon>
        <taxon>Rhizophydiales</taxon>
        <taxon>Rhizophydiales incertae sedis</taxon>
        <taxon>Batrachochytrium</taxon>
    </lineage>
</organism>
<dbReference type="PANTHER" id="PTHR21094">
    <property type="entry name" value="GOS-28 SNARE- RELATED"/>
    <property type="match status" value="1"/>
</dbReference>
<dbReference type="Proteomes" id="UP000077115">
    <property type="component" value="Unassembled WGS sequence"/>
</dbReference>
<dbReference type="GO" id="GO:0005484">
    <property type="term" value="F:SNAP receptor activity"/>
    <property type="evidence" value="ECO:0007669"/>
    <property type="project" value="TreeGrafter"/>
</dbReference>
<dbReference type="GO" id="GO:0000139">
    <property type="term" value="C:Golgi membrane"/>
    <property type="evidence" value="ECO:0007669"/>
    <property type="project" value="UniProtKB-SubCell"/>
</dbReference>
<dbReference type="PIRSF" id="PIRSF027109">
    <property type="entry name" value="Golgi_SNARE"/>
    <property type="match status" value="1"/>
</dbReference>
<dbReference type="OrthoDB" id="422156at2759"/>
<dbReference type="STRING" id="403673.A0A177WS10"/>
<keyword evidence="6 10" id="KW-1133">Transmembrane helix</keyword>
<evidence type="ECO:0000256" key="2">
    <source>
        <dbReference type="ARBA" id="ARBA00008473"/>
    </source>
</evidence>
<evidence type="ECO:0000256" key="9">
    <source>
        <dbReference type="SAM" id="MobiDB-lite"/>
    </source>
</evidence>
<feature type="region of interest" description="Disordered" evidence="9">
    <location>
        <begin position="69"/>
        <end position="95"/>
    </location>
</feature>
<comment type="subcellular location">
    <subcellularLocation>
        <location evidence="1">Golgi apparatus membrane</location>
        <topology evidence="1">Single-pass type IV membrane protein</topology>
    </subcellularLocation>
</comment>
<keyword evidence="4 10" id="KW-0812">Transmembrane</keyword>
<comment type="similarity">
    <text evidence="2">Belongs to the GOSR1 family.</text>
</comment>